<dbReference type="InterPro" id="IPR013149">
    <property type="entry name" value="ADH-like_C"/>
</dbReference>
<dbReference type="AlphaFoldDB" id="A0AA43BFE2"/>
<comment type="caution">
    <text evidence="5">The sequence shown here is derived from an EMBL/GenBank/DDBJ whole genome shotgun (WGS) entry which is preliminary data.</text>
</comment>
<evidence type="ECO:0000313" key="5">
    <source>
        <dbReference type="EMBL" id="MDH2134772.1"/>
    </source>
</evidence>
<dbReference type="SUPFAM" id="SSF51735">
    <property type="entry name" value="NAD(P)-binding Rossmann-fold domains"/>
    <property type="match status" value="1"/>
</dbReference>
<sequence>MKAAVIVNGAVRVSDVNEPVPAQGQALVRTHSCGMCASEQHFLHSGQNVIDLSRRFGGPYAGLDFGRPFVPGHEYVGEVIDYGPGSQRIVKPGRRVVSLPVMRQQGAHAVIGFSHDCPGGWGELMLLDEATLIEVPGELDDDLAAMTEPLAVGLEHARRGRPTKDDIPLVVGWGAIGLDVIAGLKLMGIGPVIAADFHAGRREMAIRMGADIVIDPRELSPYASLPDLGNRRANLIYENVGLPGLLPEIIAACAFEARIVMGGYCMEQEQFYVFAAQNKRLTMHFAGGEEGQDMELALRSIADGRIDIQPWIGERIGLNGVADALARMSGPLAPIRTVIDPRTL</sequence>
<dbReference type="Pfam" id="PF08240">
    <property type="entry name" value="ADH_N"/>
    <property type="match status" value="1"/>
</dbReference>
<reference evidence="5" key="1">
    <citation type="submission" date="2022-09" db="EMBL/GenBank/DDBJ databases">
        <title>Intensive care unit water sources are persistently colonized with multi-drug resistant bacteria and are the site of extensive horizontal gene transfer of antibiotic resistance genes.</title>
        <authorList>
            <person name="Diorio-Toth L."/>
        </authorList>
    </citation>
    <scope>NUCLEOTIDE SEQUENCE</scope>
    <source>
        <strain evidence="5">GD03659</strain>
    </source>
</reference>
<dbReference type="InterPro" id="IPR013154">
    <property type="entry name" value="ADH-like_N"/>
</dbReference>
<dbReference type="Pfam" id="PF00107">
    <property type="entry name" value="ADH_zinc_N"/>
    <property type="match status" value="1"/>
</dbReference>
<dbReference type="InterPro" id="IPR011032">
    <property type="entry name" value="GroES-like_sf"/>
</dbReference>
<feature type="domain" description="Alcohol dehydrogenase-like C-terminal" evidence="3">
    <location>
        <begin position="175"/>
        <end position="298"/>
    </location>
</feature>
<dbReference type="SUPFAM" id="SSF50129">
    <property type="entry name" value="GroES-like"/>
    <property type="match status" value="1"/>
</dbReference>
<dbReference type="Proteomes" id="UP001162318">
    <property type="component" value="Unassembled WGS sequence"/>
</dbReference>
<comment type="similarity">
    <text evidence="2">Belongs to the zinc-containing alcohol dehydrogenase family.</text>
</comment>
<dbReference type="PANTHER" id="PTHR43189">
    <property type="entry name" value="ZINC-TYPE ALCOHOL DEHYDROGENASE-LIKE PROTEIN C1198.01-RELATED"/>
    <property type="match status" value="1"/>
</dbReference>
<organism evidence="5 6">
    <name type="scientific">Sphingobium yanoikuyae</name>
    <name type="common">Sphingomonas yanoikuyae</name>
    <dbReference type="NCBI Taxonomy" id="13690"/>
    <lineage>
        <taxon>Bacteria</taxon>
        <taxon>Pseudomonadati</taxon>
        <taxon>Pseudomonadota</taxon>
        <taxon>Alphaproteobacteria</taxon>
        <taxon>Sphingomonadales</taxon>
        <taxon>Sphingomonadaceae</taxon>
        <taxon>Sphingobium</taxon>
    </lineage>
</organism>
<name>A0AA43BFE2_SPHYA</name>
<dbReference type="InterPro" id="IPR002328">
    <property type="entry name" value="ADH_Zn_CS"/>
</dbReference>
<dbReference type="InterPro" id="IPR036291">
    <property type="entry name" value="NAD(P)-bd_dom_sf"/>
</dbReference>
<evidence type="ECO:0000256" key="1">
    <source>
        <dbReference type="ARBA" id="ARBA00023002"/>
    </source>
</evidence>
<evidence type="ECO:0000259" key="4">
    <source>
        <dbReference type="Pfam" id="PF08240"/>
    </source>
</evidence>
<keyword evidence="2" id="KW-0862">Zinc</keyword>
<feature type="domain" description="Alcohol dehydrogenase-like N-terminal" evidence="4">
    <location>
        <begin position="23"/>
        <end position="136"/>
    </location>
</feature>
<comment type="cofactor">
    <cofactor evidence="2">
        <name>Zn(2+)</name>
        <dbReference type="ChEBI" id="CHEBI:29105"/>
    </cofactor>
</comment>
<proteinExistence type="inferred from homology"/>
<dbReference type="Gene3D" id="3.90.180.10">
    <property type="entry name" value="Medium-chain alcohol dehydrogenases, catalytic domain"/>
    <property type="match status" value="1"/>
</dbReference>
<dbReference type="PANTHER" id="PTHR43189:SF1">
    <property type="entry name" value="ZINC-TYPE ALCOHOL DEHYDROGENASE-LIKE PROTEIN C1198.01"/>
    <property type="match status" value="1"/>
</dbReference>
<dbReference type="RefSeq" id="WP_279730801.1">
    <property type="nucleotide sequence ID" value="NZ_JAOCKX010000069.1"/>
</dbReference>
<dbReference type="GO" id="GO:0008270">
    <property type="term" value="F:zinc ion binding"/>
    <property type="evidence" value="ECO:0007669"/>
    <property type="project" value="InterPro"/>
</dbReference>
<keyword evidence="2" id="KW-0479">Metal-binding</keyword>
<evidence type="ECO:0000256" key="2">
    <source>
        <dbReference type="RuleBase" id="RU361277"/>
    </source>
</evidence>
<accession>A0AA43BFE2</accession>
<evidence type="ECO:0000259" key="3">
    <source>
        <dbReference type="Pfam" id="PF00107"/>
    </source>
</evidence>
<keyword evidence="1" id="KW-0560">Oxidoreductase</keyword>
<gene>
    <name evidence="5" type="ORF">N5J77_26930</name>
</gene>
<dbReference type="PROSITE" id="PS00059">
    <property type="entry name" value="ADH_ZINC"/>
    <property type="match status" value="1"/>
</dbReference>
<dbReference type="Gene3D" id="3.40.50.720">
    <property type="entry name" value="NAD(P)-binding Rossmann-like Domain"/>
    <property type="match status" value="1"/>
</dbReference>
<dbReference type="EMBL" id="JAOCKX010000069">
    <property type="protein sequence ID" value="MDH2134772.1"/>
    <property type="molecule type" value="Genomic_DNA"/>
</dbReference>
<evidence type="ECO:0000313" key="6">
    <source>
        <dbReference type="Proteomes" id="UP001162318"/>
    </source>
</evidence>
<dbReference type="GO" id="GO:0016491">
    <property type="term" value="F:oxidoreductase activity"/>
    <property type="evidence" value="ECO:0007669"/>
    <property type="project" value="UniProtKB-KW"/>
</dbReference>
<protein>
    <submittedName>
        <fullName evidence="5">Zinc-binding dehydrogenase</fullName>
    </submittedName>
</protein>